<evidence type="ECO:0000256" key="2">
    <source>
        <dbReference type="ARBA" id="ARBA00022475"/>
    </source>
</evidence>
<evidence type="ECO:0000256" key="6">
    <source>
        <dbReference type="SAM" id="Phobius"/>
    </source>
</evidence>
<evidence type="ECO:0000259" key="7">
    <source>
        <dbReference type="Pfam" id="PF02687"/>
    </source>
</evidence>
<evidence type="ECO:0000313" key="8">
    <source>
        <dbReference type="EMBL" id="KGG79899.1"/>
    </source>
</evidence>
<keyword evidence="5 6" id="KW-0472">Membrane</keyword>
<feature type="transmembrane region" description="Helical" evidence="6">
    <location>
        <begin position="233"/>
        <end position="256"/>
    </location>
</feature>
<dbReference type="InterPro" id="IPR003838">
    <property type="entry name" value="ABC3_permease_C"/>
</dbReference>
<reference evidence="8 9" key="1">
    <citation type="submission" date="2013-12" db="EMBL/GenBank/DDBJ databases">
        <title>Draft genome sequence of Caloranaerobacter sp. H53214.</title>
        <authorList>
            <person name="Jiang L.J."/>
            <person name="Shao Z.Z."/>
            <person name="Long M.N."/>
        </authorList>
    </citation>
    <scope>NUCLEOTIDE SEQUENCE [LARGE SCALE GENOMIC DNA]</scope>
    <source>
        <strain evidence="8 9">H53214</strain>
    </source>
</reference>
<keyword evidence="3 6" id="KW-0812">Transmembrane</keyword>
<sequence length="350" mass="40402">MFRVYKRYKIVSTLIILSFICVFFALFNSLQSYTEIRNALNIQKQYDYSRRIEVGILLNNNNLDYEDIIKSLENVKGNIYFKNARIFFSNIDGTFVPEVILKQTEEIPVPSIGSITKLPRGEIIIADNITDKSKKIEVKGRTLKIFDIISTEKAPYSKGRIIMNGIDYFDIFPETLEKQDGILLEFASNNDDLVKEYKKFKENLKKVSKKINVSYREIKNEVHPFDILMSSKYSIFLALLAFALINTVIVSQYWIVVRKREISIRKAFGCSDFMIIKNMSFEILQLLLLAAVISGLLQFVIYKRNIFTISLSSYVIAILSILMILSITMFLSMIIPSYYVTKIHPADGVK</sequence>
<dbReference type="AlphaFoldDB" id="A0A096CTL4"/>
<keyword evidence="4 6" id="KW-1133">Transmembrane helix</keyword>
<dbReference type="GO" id="GO:0005886">
    <property type="term" value="C:plasma membrane"/>
    <property type="evidence" value="ECO:0007669"/>
    <property type="project" value="UniProtKB-SubCell"/>
</dbReference>
<evidence type="ECO:0000256" key="5">
    <source>
        <dbReference type="ARBA" id="ARBA00023136"/>
    </source>
</evidence>
<feature type="transmembrane region" description="Helical" evidence="6">
    <location>
        <begin position="283"/>
        <end position="302"/>
    </location>
</feature>
<organism evidence="8 9">
    <name type="scientific">Caloranaerobacter azorensis H53214</name>
    <dbReference type="NCBI Taxonomy" id="1156417"/>
    <lineage>
        <taxon>Bacteria</taxon>
        <taxon>Bacillati</taxon>
        <taxon>Bacillota</taxon>
        <taxon>Tissierellia</taxon>
        <taxon>Tissierellales</taxon>
        <taxon>Thermohalobacteraceae</taxon>
        <taxon>Caloranaerobacter</taxon>
    </lineage>
</organism>
<feature type="transmembrane region" description="Helical" evidence="6">
    <location>
        <begin position="314"/>
        <end position="340"/>
    </location>
</feature>
<evidence type="ECO:0000313" key="9">
    <source>
        <dbReference type="Proteomes" id="UP000029622"/>
    </source>
</evidence>
<dbReference type="RefSeq" id="WP_035164168.1">
    <property type="nucleotide sequence ID" value="NZ_AZTB01000050.1"/>
</dbReference>
<evidence type="ECO:0000256" key="1">
    <source>
        <dbReference type="ARBA" id="ARBA00004651"/>
    </source>
</evidence>
<proteinExistence type="predicted"/>
<gene>
    <name evidence="8" type="ORF">Y919_09195</name>
</gene>
<accession>A0A096CTL4</accession>
<dbReference type="STRING" id="1156417.Y919_09195"/>
<comment type="subcellular location">
    <subcellularLocation>
        <location evidence="1">Cell membrane</location>
        <topology evidence="1">Multi-pass membrane protein</topology>
    </subcellularLocation>
</comment>
<name>A0A096CTL4_9FIRM</name>
<dbReference type="Pfam" id="PF02687">
    <property type="entry name" value="FtsX"/>
    <property type="match status" value="1"/>
</dbReference>
<keyword evidence="2" id="KW-1003">Cell membrane</keyword>
<protein>
    <recommendedName>
        <fullName evidence="7">ABC3 transporter permease C-terminal domain-containing protein</fullName>
    </recommendedName>
</protein>
<evidence type="ECO:0000256" key="3">
    <source>
        <dbReference type="ARBA" id="ARBA00022692"/>
    </source>
</evidence>
<feature type="domain" description="ABC3 transporter permease C-terminal" evidence="7">
    <location>
        <begin position="234"/>
        <end position="345"/>
    </location>
</feature>
<comment type="caution">
    <text evidence="8">The sequence shown here is derived from an EMBL/GenBank/DDBJ whole genome shotgun (WGS) entry which is preliminary data.</text>
</comment>
<dbReference type="Proteomes" id="UP000029622">
    <property type="component" value="Unassembled WGS sequence"/>
</dbReference>
<evidence type="ECO:0000256" key="4">
    <source>
        <dbReference type="ARBA" id="ARBA00022989"/>
    </source>
</evidence>
<dbReference type="EMBL" id="AZTB01000050">
    <property type="protein sequence ID" value="KGG79899.1"/>
    <property type="molecule type" value="Genomic_DNA"/>
</dbReference>